<feature type="transmembrane region" description="Helical" evidence="4">
    <location>
        <begin position="1617"/>
        <end position="1644"/>
    </location>
</feature>
<dbReference type="Proteomes" id="UP000054560">
    <property type="component" value="Unassembled WGS sequence"/>
</dbReference>
<evidence type="ECO:0000259" key="6">
    <source>
        <dbReference type="Pfam" id="PF22904"/>
    </source>
</evidence>
<evidence type="ECO:0000259" key="5">
    <source>
        <dbReference type="Pfam" id="PF17210"/>
    </source>
</evidence>
<dbReference type="InterPro" id="IPR055074">
    <property type="entry name" value="NOMO1-3_2nd"/>
</dbReference>
<evidence type="ECO:0000256" key="2">
    <source>
        <dbReference type="ARBA" id="ARBA00022525"/>
    </source>
</evidence>
<evidence type="ECO:0000313" key="7">
    <source>
        <dbReference type="EMBL" id="KNC75281.1"/>
    </source>
</evidence>
<feature type="domain" description="NOMO second beta-sandwich" evidence="6">
    <location>
        <begin position="698"/>
        <end position="751"/>
    </location>
</feature>
<keyword evidence="8" id="KW-1185">Reference proteome</keyword>
<accession>A0A0L0FFM4</accession>
<keyword evidence="4" id="KW-1133">Transmembrane helix</keyword>
<dbReference type="RefSeq" id="XP_014149183.1">
    <property type="nucleotide sequence ID" value="XM_014293708.1"/>
</dbReference>
<dbReference type="EMBL" id="KQ243726">
    <property type="protein sequence ID" value="KNC75281.1"/>
    <property type="molecule type" value="Genomic_DNA"/>
</dbReference>
<comment type="subcellular location">
    <subcellularLocation>
        <location evidence="1">Secreted</location>
    </subcellularLocation>
</comment>
<keyword evidence="4" id="KW-0812">Transmembrane</keyword>
<keyword evidence="4" id="KW-0472">Membrane</keyword>
<evidence type="ECO:0000313" key="8">
    <source>
        <dbReference type="Proteomes" id="UP000054560"/>
    </source>
</evidence>
<feature type="domain" description="SD-repeat containing protein B" evidence="5">
    <location>
        <begin position="807"/>
        <end position="863"/>
    </location>
</feature>
<sequence>MKYSASVLSALAASVAGANLNANNLDFQDVFANAADGDTVELAAGDYVVTSPVILDKKLTVIGAGANFVVGSAADAVFAFGNMQGYATTLDKLTVSTLGGAGCALGEPYALQANFSIEILEAYVRNNNVNLRTDVGVWHNERKLNDFYFEDCHYAVDHPDKMSGGVYKLMGNCRSELDFSVAFNKLGGAHPNGCGTTIKDYGRFTSYEADIEAQWHEYVEKIDEDEFLRIPVDREGNAVTNLLVQIDTVANVAATINSKWNNTYGCDPTSDPDCPAGCYPGSQAVGCQPTGCDPTATQDCPETCHIYSTDPACYPDGCDPATDSLCPPTCNLYSTDPSCYPGGCDPDTNPSCPRECALSSTEPECNTGGCDPDVDENCPVSCRPGSVDPACQPNGCTIETNIYCPPQCHMYSTEPECYNPGGCDPAVIADCPATCSEGSTLPECNPGGCDPNDPEQYYGCPPECNMYSTAPECNPYTGPITGSVTAKAIHAATGNPLVGVQAELVDETGAVVDTQLTNELGVVSFIEVSEGPFIVKIVPVVTDPTYGTVELVGDPDPVIDGETSVVVTRGQTSNAGVFPYDNEGTITGRLTAGDFDTPLIGEPVQLKNGAGEVVGSTVTDSEGRYAFVKLSTSPQDYQVIAPEISLFDDVLEDEPFEESDGALDGLYFVPISPTANSVANVDFHYVAPPAPVDPTSNITGKLYTTTTGEPIEGVTVELTDPLTNEVIATTTTGPDGTYTFLEVIPGTTYIVDTPPENPNDPTSILTKDYHDPTKSGTDTPLFVTPGTEIKNVNFGYTPPATIAGNVRNTRDEMISGVDVTLVSANGETVETTITDVDGNYKFEDIFNVDVYTVTITKPEEYLLHADEFDAEGLKVLNGQSPVDFRGESISDVNFVLTQENSITGTVTLEDGTPIANVPVTLIPQNGEPTQVTTTNPSGEYTFDDVIPGEHYVDVPLNLGGGVVLTTDPDDNVDGHTVVIVDVPNTNTDVPPYKYDVPPVVNLGSLTGETLIANTLVPINDVTVELQDSTGFVVATTQTDEQGKFVFTDLPAAVYTVVAPLNTTSIIGDVHMTDDPDHSDPVDGVVSTVIVNSNPVTLPPFLYTLSVIPTGCDPGVDPNCPATCNPYSTAPACNPPGCTPGVDADCPVTCTEGSADPACNPGCDTVNDPNCPETCSPYSTSVICNPPGCDPALNDGCPVTCVVGSTDPACNPQGCDPATDPECPQGCHPYSTAPACNIGGCDPAADADCPAECTPYSTDPACSHNGCDPDTDAGCPSTCTLYSTDPECGPQPPVFDIEAAINLVDVGFFDGWNHSKIRLETHLPSPFTIEGGLVGIVGMREGSFEAEVGSISSYVFEPACNGIADDAECIQNVEFDLVACDLTGEYSLEGLIVTCQESDANGDPQACPALTDAQIFQPNVIFFIDTNNFCEVEEFQLDALFDLSIEVYDAADYAVPETIFDLGAMSYWQITVDTSASGVSLYNAEVTYVERTTDGDCSAFGDYMGDIAGNADFSQTYEPNDQTISMPFQVTSQMACATSDRTGNAITMNFTVLVDYDDGSARRRRSLEGMNTRDAGEVAVDKEAGVRYTADDLAQAAAVGAGAAAGATAAAHEEESNMMMIGGAVAAILLLCLCCCCCVAAGVVVMRRRKQNKQEESLVSHQSSMGFMNGGGASTMSFAGQPGTQSQSKI</sequence>
<gene>
    <name evidence="7" type="ORF">SARC_12192</name>
</gene>
<dbReference type="SUPFAM" id="SSF51126">
    <property type="entry name" value="Pectin lyase-like"/>
    <property type="match status" value="1"/>
</dbReference>
<reference evidence="7 8" key="1">
    <citation type="submission" date="2011-02" db="EMBL/GenBank/DDBJ databases">
        <title>The Genome Sequence of Sphaeroforma arctica JP610.</title>
        <authorList>
            <consortium name="The Broad Institute Genome Sequencing Platform"/>
            <person name="Russ C."/>
            <person name="Cuomo C."/>
            <person name="Young S.K."/>
            <person name="Zeng Q."/>
            <person name="Gargeya S."/>
            <person name="Alvarado L."/>
            <person name="Berlin A."/>
            <person name="Chapman S.B."/>
            <person name="Chen Z."/>
            <person name="Freedman E."/>
            <person name="Gellesch M."/>
            <person name="Goldberg J."/>
            <person name="Griggs A."/>
            <person name="Gujja S."/>
            <person name="Heilman E."/>
            <person name="Heiman D."/>
            <person name="Howarth C."/>
            <person name="Mehta T."/>
            <person name="Neiman D."/>
            <person name="Pearson M."/>
            <person name="Roberts A."/>
            <person name="Saif S."/>
            <person name="Shea T."/>
            <person name="Shenoy N."/>
            <person name="Sisk P."/>
            <person name="Stolte C."/>
            <person name="Sykes S."/>
            <person name="White J."/>
            <person name="Yandava C."/>
            <person name="Burger G."/>
            <person name="Gray M.W."/>
            <person name="Holland P.W.H."/>
            <person name="King N."/>
            <person name="Lang F.B.F."/>
            <person name="Roger A.J."/>
            <person name="Ruiz-Trillo I."/>
            <person name="Haas B."/>
            <person name="Nusbaum C."/>
            <person name="Birren B."/>
        </authorList>
    </citation>
    <scope>NUCLEOTIDE SEQUENCE [LARGE SCALE GENOMIC DNA]</scope>
    <source>
        <strain evidence="7 8">JP610</strain>
    </source>
</reference>
<dbReference type="Pfam" id="PF17210">
    <property type="entry name" value="SdrD_B"/>
    <property type="match status" value="2"/>
</dbReference>
<dbReference type="SUPFAM" id="SSF117074">
    <property type="entry name" value="Hypothetical protein PA1324"/>
    <property type="match status" value="2"/>
</dbReference>
<dbReference type="eggNOG" id="ENOG502RQNV">
    <property type="taxonomic scope" value="Eukaryota"/>
</dbReference>
<evidence type="ECO:0000256" key="3">
    <source>
        <dbReference type="ARBA" id="ARBA00022729"/>
    </source>
</evidence>
<evidence type="ECO:0000256" key="1">
    <source>
        <dbReference type="ARBA" id="ARBA00004613"/>
    </source>
</evidence>
<proteinExistence type="predicted"/>
<dbReference type="InterPro" id="IPR013783">
    <property type="entry name" value="Ig-like_fold"/>
</dbReference>
<dbReference type="InterPro" id="IPR011050">
    <property type="entry name" value="Pectin_lyase_fold/virulence"/>
</dbReference>
<dbReference type="Pfam" id="PF22904">
    <property type="entry name" value="NOMO1-like_2nd"/>
    <property type="match status" value="1"/>
</dbReference>
<feature type="domain" description="SD-repeat containing protein B" evidence="5">
    <location>
        <begin position="1016"/>
        <end position="1074"/>
    </location>
</feature>
<dbReference type="OrthoDB" id="21134at2759"/>
<dbReference type="SUPFAM" id="SSF49478">
    <property type="entry name" value="Cna protein B-type domain"/>
    <property type="match status" value="2"/>
</dbReference>
<keyword evidence="2" id="KW-0964">Secreted</keyword>
<name>A0A0L0FFM4_9EUKA</name>
<dbReference type="Pfam" id="PF13620">
    <property type="entry name" value="CarboxypepD_reg"/>
    <property type="match status" value="1"/>
</dbReference>
<evidence type="ECO:0000256" key="4">
    <source>
        <dbReference type="SAM" id="Phobius"/>
    </source>
</evidence>
<protein>
    <submittedName>
        <fullName evidence="7">Uncharacterized protein</fullName>
    </submittedName>
</protein>
<dbReference type="InterPro" id="IPR033764">
    <property type="entry name" value="Sdr_B"/>
</dbReference>
<dbReference type="PANTHER" id="PTHR23303">
    <property type="entry name" value="CARBOXYPEPTIDASE REGULATORY REGION-CONTAINING"/>
    <property type="match status" value="1"/>
</dbReference>
<dbReference type="Gene3D" id="2.60.40.10">
    <property type="entry name" value="Immunoglobulins"/>
    <property type="match status" value="4"/>
</dbReference>
<dbReference type="GO" id="GO:0005576">
    <property type="term" value="C:extracellular region"/>
    <property type="evidence" value="ECO:0007669"/>
    <property type="project" value="UniProtKB-SubCell"/>
</dbReference>
<organism evidence="7 8">
    <name type="scientific">Sphaeroforma arctica JP610</name>
    <dbReference type="NCBI Taxonomy" id="667725"/>
    <lineage>
        <taxon>Eukaryota</taxon>
        <taxon>Ichthyosporea</taxon>
        <taxon>Ichthyophonida</taxon>
        <taxon>Sphaeroforma</taxon>
    </lineage>
</organism>
<keyword evidence="3" id="KW-0732">Signal</keyword>
<dbReference type="InterPro" id="IPR051417">
    <property type="entry name" value="SDr/BOS_complex"/>
</dbReference>
<dbReference type="GeneID" id="25912696"/>